<evidence type="ECO:0000256" key="2">
    <source>
        <dbReference type="SAM" id="SignalP"/>
    </source>
</evidence>
<evidence type="ECO:0000313" key="5">
    <source>
        <dbReference type="WBParaSite" id="NBR_0000915901-mRNA-1"/>
    </source>
</evidence>
<evidence type="ECO:0000313" key="4">
    <source>
        <dbReference type="Proteomes" id="UP000271162"/>
    </source>
</evidence>
<feature type="region of interest" description="Disordered" evidence="1">
    <location>
        <begin position="145"/>
        <end position="166"/>
    </location>
</feature>
<organism evidence="5">
    <name type="scientific">Nippostrongylus brasiliensis</name>
    <name type="common">Rat hookworm</name>
    <dbReference type="NCBI Taxonomy" id="27835"/>
    <lineage>
        <taxon>Eukaryota</taxon>
        <taxon>Metazoa</taxon>
        <taxon>Ecdysozoa</taxon>
        <taxon>Nematoda</taxon>
        <taxon>Chromadorea</taxon>
        <taxon>Rhabditida</taxon>
        <taxon>Rhabditina</taxon>
        <taxon>Rhabditomorpha</taxon>
        <taxon>Strongyloidea</taxon>
        <taxon>Heligmosomidae</taxon>
        <taxon>Nippostrongylus</taxon>
    </lineage>
</organism>
<evidence type="ECO:0000313" key="3">
    <source>
        <dbReference type="EMBL" id="VDL72749.1"/>
    </source>
</evidence>
<keyword evidence="4" id="KW-1185">Reference proteome</keyword>
<dbReference type="AlphaFoldDB" id="A0A0N4Y0R9"/>
<dbReference type="Proteomes" id="UP000271162">
    <property type="component" value="Unassembled WGS sequence"/>
</dbReference>
<gene>
    <name evidence="3" type="ORF">NBR_LOCUS9160</name>
</gene>
<proteinExistence type="predicted"/>
<evidence type="ECO:0000256" key="1">
    <source>
        <dbReference type="SAM" id="MobiDB-lite"/>
    </source>
</evidence>
<keyword evidence="2" id="KW-0732">Signal</keyword>
<feature type="compositionally biased region" description="Basic and acidic residues" evidence="1">
    <location>
        <begin position="151"/>
        <end position="166"/>
    </location>
</feature>
<reference evidence="5" key="1">
    <citation type="submission" date="2017-02" db="UniProtKB">
        <authorList>
            <consortium name="WormBaseParasite"/>
        </authorList>
    </citation>
    <scope>IDENTIFICATION</scope>
</reference>
<reference evidence="3 4" key="2">
    <citation type="submission" date="2018-11" db="EMBL/GenBank/DDBJ databases">
        <authorList>
            <consortium name="Pathogen Informatics"/>
        </authorList>
    </citation>
    <scope>NUCLEOTIDE SEQUENCE [LARGE SCALE GENOMIC DNA]</scope>
</reference>
<dbReference type="WBParaSite" id="NBR_0000915901-mRNA-1">
    <property type="protein sequence ID" value="NBR_0000915901-mRNA-1"/>
    <property type="gene ID" value="NBR_0000915901"/>
</dbReference>
<accession>A0A0N4Y0R9</accession>
<dbReference type="EMBL" id="UYSL01020101">
    <property type="protein sequence ID" value="VDL72749.1"/>
    <property type="molecule type" value="Genomic_DNA"/>
</dbReference>
<sequence>MVAVRHLVLLAALAIVGEAANYDIFKVIDAMTMLTRQDLIDIIKAAEEAFKLGKSRDDVIRMNGPLHYKFRMLRAELRKLSTDEQNVIGKLLAIAREVLDRRVSDVEASNRIMEAFRNGGQGLCARYPRIPGVVHNLKKAKFISSNGGSKPMRDCHEEANEKEEHI</sequence>
<protein>
    <submittedName>
        <fullName evidence="3 5">Uncharacterized protein</fullName>
    </submittedName>
</protein>
<feature type="signal peptide" evidence="2">
    <location>
        <begin position="1"/>
        <end position="19"/>
    </location>
</feature>
<feature type="chain" id="PRO_5043125167" evidence="2">
    <location>
        <begin position="20"/>
        <end position="166"/>
    </location>
</feature>
<name>A0A0N4Y0R9_NIPBR</name>